<dbReference type="EMBL" id="PEYC01000041">
    <property type="protein sequence ID" value="PIS40011.1"/>
    <property type="molecule type" value="Genomic_DNA"/>
</dbReference>
<dbReference type="InterPro" id="IPR000100">
    <property type="entry name" value="RNase_P"/>
</dbReference>
<dbReference type="GO" id="GO:0004526">
    <property type="term" value="F:ribonuclease P activity"/>
    <property type="evidence" value="ECO:0007669"/>
    <property type="project" value="UniProtKB-UniRule"/>
</dbReference>
<evidence type="ECO:0000256" key="4">
    <source>
        <dbReference type="ARBA" id="ARBA00022801"/>
    </source>
</evidence>
<dbReference type="HAMAP" id="MF_00227">
    <property type="entry name" value="RNase_P"/>
    <property type="match status" value="1"/>
</dbReference>
<protein>
    <recommendedName>
        <fullName evidence="6 7">Ribonuclease P protein component</fullName>
        <shortName evidence="6">RNase P protein</shortName>
        <shortName evidence="6">RNaseP protein</shortName>
        <ecNumber evidence="6 7">3.1.26.5</ecNumber>
    </recommendedName>
    <alternativeName>
        <fullName evidence="6">Protein C5</fullName>
    </alternativeName>
</protein>
<dbReference type="GO" id="GO:0001682">
    <property type="term" value="P:tRNA 5'-leader removal"/>
    <property type="evidence" value="ECO:0007669"/>
    <property type="project" value="UniProtKB-UniRule"/>
</dbReference>
<keyword evidence="2 6" id="KW-0540">Nuclease</keyword>
<evidence type="ECO:0000313" key="9">
    <source>
        <dbReference type="Proteomes" id="UP000231472"/>
    </source>
</evidence>
<dbReference type="PANTHER" id="PTHR33992:SF1">
    <property type="entry name" value="RIBONUCLEASE P PROTEIN COMPONENT"/>
    <property type="match status" value="1"/>
</dbReference>
<evidence type="ECO:0000256" key="5">
    <source>
        <dbReference type="ARBA" id="ARBA00022884"/>
    </source>
</evidence>
<dbReference type="Gene3D" id="3.30.230.10">
    <property type="match status" value="1"/>
</dbReference>
<evidence type="ECO:0000256" key="3">
    <source>
        <dbReference type="ARBA" id="ARBA00022759"/>
    </source>
</evidence>
<comment type="caution">
    <text evidence="8">The sequence shown here is derived from an EMBL/GenBank/DDBJ whole genome shotgun (WGS) entry which is preliminary data.</text>
</comment>
<dbReference type="SUPFAM" id="SSF54211">
    <property type="entry name" value="Ribosomal protein S5 domain 2-like"/>
    <property type="match status" value="1"/>
</dbReference>
<comment type="subunit">
    <text evidence="6">Consists of a catalytic RNA component (M1 or rnpB) and a protein subunit.</text>
</comment>
<comment type="function">
    <text evidence="6">RNaseP catalyzes the removal of the 5'-leader sequence from pre-tRNA to produce the mature 5'-terminus. It can also cleave other RNA substrates such as 4.5S RNA. The protein component plays an auxiliary but essential role in vivo by binding to the 5'-leader sequence and broadening the substrate specificity of the ribozyme.</text>
</comment>
<keyword evidence="3 6" id="KW-0255">Endonuclease</keyword>
<proteinExistence type="inferred from homology"/>
<comment type="catalytic activity">
    <reaction evidence="6">
        <text>Endonucleolytic cleavage of RNA, removing 5'-extranucleotides from tRNA precursor.</text>
        <dbReference type="EC" id="3.1.26.5"/>
    </reaction>
</comment>
<reference evidence="9" key="1">
    <citation type="submission" date="2017-09" db="EMBL/GenBank/DDBJ databases">
        <title>Depth-based differentiation of microbial function through sediment-hosted aquifers and enrichment of novel symbionts in the deep terrestrial subsurface.</title>
        <authorList>
            <person name="Probst A.J."/>
            <person name="Ladd B."/>
            <person name="Jarett J.K."/>
            <person name="Geller-Mcgrath D.E."/>
            <person name="Sieber C.M.K."/>
            <person name="Emerson J.B."/>
            <person name="Anantharaman K."/>
            <person name="Thomas B.C."/>
            <person name="Malmstrom R."/>
            <person name="Stieglmeier M."/>
            <person name="Klingl A."/>
            <person name="Woyke T."/>
            <person name="Ryan C.M."/>
            <person name="Banfield J.F."/>
        </authorList>
    </citation>
    <scope>NUCLEOTIDE SEQUENCE [LARGE SCALE GENOMIC DNA]</scope>
</reference>
<evidence type="ECO:0000256" key="2">
    <source>
        <dbReference type="ARBA" id="ARBA00022722"/>
    </source>
</evidence>
<dbReference type="NCBIfam" id="TIGR00188">
    <property type="entry name" value="rnpA"/>
    <property type="match status" value="1"/>
</dbReference>
<evidence type="ECO:0000313" key="8">
    <source>
        <dbReference type="EMBL" id="PIS40011.1"/>
    </source>
</evidence>
<dbReference type="InterPro" id="IPR014721">
    <property type="entry name" value="Ribsml_uS5_D2-typ_fold_subgr"/>
</dbReference>
<comment type="similarity">
    <text evidence="6">Belongs to the RnpA family.</text>
</comment>
<gene>
    <name evidence="6 8" type="primary">rnpA</name>
    <name evidence="8" type="ORF">COT32_02080</name>
</gene>
<dbReference type="GO" id="GO:0030677">
    <property type="term" value="C:ribonuclease P complex"/>
    <property type="evidence" value="ECO:0007669"/>
    <property type="project" value="TreeGrafter"/>
</dbReference>
<dbReference type="EC" id="3.1.26.5" evidence="6 7"/>
<sequence>MLAKRNRLKKQKDFERVFKKGRGAKENFLYLKVVKNELKSSRFGFVVSKEFSKKAVLRNRTKRRLAELIRIKLPKIKKGIDIVLIVMPEFKTRDFWEVEEIINKLFQKAKIIE</sequence>
<keyword evidence="1 6" id="KW-0819">tRNA processing</keyword>
<organism evidence="8 9">
    <name type="scientific">Candidatus Nealsonbacteria bacterium CG08_land_8_20_14_0_20_36_22</name>
    <dbReference type="NCBI Taxonomy" id="1974704"/>
    <lineage>
        <taxon>Bacteria</taxon>
        <taxon>Candidatus Nealsoniibacteriota</taxon>
    </lineage>
</organism>
<name>A0A2H0YNE1_9BACT</name>
<evidence type="ECO:0000256" key="1">
    <source>
        <dbReference type="ARBA" id="ARBA00022694"/>
    </source>
</evidence>
<keyword evidence="4 6" id="KW-0378">Hydrolase</keyword>
<dbReference type="Proteomes" id="UP000231472">
    <property type="component" value="Unassembled WGS sequence"/>
</dbReference>
<evidence type="ECO:0000256" key="7">
    <source>
        <dbReference type="NCBIfam" id="TIGR00188"/>
    </source>
</evidence>
<accession>A0A2H0YNE1</accession>
<dbReference type="Pfam" id="PF00825">
    <property type="entry name" value="Ribonuclease_P"/>
    <property type="match status" value="1"/>
</dbReference>
<dbReference type="GO" id="GO:0000049">
    <property type="term" value="F:tRNA binding"/>
    <property type="evidence" value="ECO:0007669"/>
    <property type="project" value="UniProtKB-UniRule"/>
</dbReference>
<dbReference type="InterPro" id="IPR020568">
    <property type="entry name" value="Ribosomal_Su5_D2-typ_SF"/>
</dbReference>
<keyword evidence="5 6" id="KW-0694">RNA-binding</keyword>
<dbReference type="PANTHER" id="PTHR33992">
    <property type="entry name" value="RIBONUCLEASE P PROTEIN COMPONENT"/>
    <property type="match status" value="1"/>
</dbReference>
<dbReference type="GO" id="GO:0042781">
    <property type="term" value="F:3'-tRNA processing endoribonuclease activity"/>
    <property type="evidence" value="ECO:0007669"/>
    <property type="project" value="TreeGrafter"/>
</dbReference>
<evidence type="ECO:0000256" key="6">
    <source>
        <dbReference type="HAMAP-Rule" id="MF_00227"/>
    </source>
</evidence>
<dbReference type="AlphaFoldDB" id="A0A2H0YNE1"/>